<dbReference type="InterPro" id="IPR037524">
    <property type="entry name" value="PA14/GLEYA"/>
</dbReference>
<evidence type="ECO:0000256" key="1">
    <source>
        <dbReference type="ARBA" id="ARBA00022692"/>
    </source>
</evidence>
<dbReference type="RefSeq" id="WP_169457423.1">
    <property type="nucleotide sequence ID" value="NZ_CP051774.1"/>
</dbReference>
<sequence length="1839" mass="193488">MNRTASILATLPLLATLGLFLHKETRSSAVVSPSGTPDGTMTRTALTEVRPDLTSVRQLVGKDKAERLSMPLQEDFLDRAVEGESFHIRLPDGRDHAGKVTLMRRDEDGVLFVQGRFDAPERGRFYFQRQTMQGVAGKLAGNMIFDGSGESWKVEPAGPGGAAALVQTPLDGVICANYRIALPEQAGIEQAPEAHPIDIPIPHYQTIVPLESLPGAEGVIYLDFDGEAGPFPGWGEFDAEAPGVSNAQVHEVWKMVCEDFQGFNLNVTTDRKVFDHAAAGHRQHVVITPTIAASPDAGGVAYVGSYNWSTSTVCWAFYSSGKVAAEVISHELGHALGLSHDGRILPPEDYYYGHGSGETGWAPIMGAGYYENLTQWSKGEYAGASRTQDDLALITSNNSVNYRADDTGDDFESSSYLEILPDNSVANEGIIECTSDVDCYRFKTSGGAVEIQVKPVAANPNLDVMAELVDATTGDYLMTVNPQEELGATIATVLPAGEYVVEVSGTGKGNPLEDGYSDYGSLGTYFISGTVEGGVKPERFTVAENPALDFTVGTVAPRNDHGTAALSWAILSGNEDAIFSIDPATGEIRVIDPSGLDYERLSSRWDDPATFELLVSITDAANASLSETIRVVVSISDANEAPVMEDATVTLLERTRPGTALFTMLSTDVDRFDQLAFEIISGNESGLFTIDPGSGVIAASAAGLGEIDGAVQHTLTLRVTDVGGASDTATLGITIIDIPSGLLPGGVIRTYFEGIPGSSVAGLINATTKYPDYPDSEEFLTAFDGLEHGDNYGSTVRGYFIPPVSGSYLFWISSDGSSQLWFDASNEQSGASQIASVIGGTEHYHWGDSSPYQSSPVTLIAGQAYSIEALHKESTGTDHVAVAFSGPGIPKQLLGGKYLVPYQRNYPPQVQGAILTIEETAFAGQNVGTVSALDTNPGDTHGNFTITAGNAGEVFSIDPASGMIRVAAGGVMDADVVPSYTLTLQVTDSGSPPLSGSGQVTINVLPEGSMPDRGLVQQIWNEVPGDSVEELLQNERYPYFPTSTRLLPSLESLDNPGQDYGSRIQALLTPETSGYYTFYLSSNDSSSLVLSPDASESSGATIAGINGWSDPGEWTKYPGQQSEPIYLEAGKDYYIGALQKNGTGDGHVQVAWTGPGFPTITVIPGTHLRPFDINQAPAFDAASASFEILRESLMAGMVVSEGLAKDPENEALIYRISSGNEAGAFAIDPASGTLSIVDPLPLLIGAHQLRISVQDRGLGGGYPFKSASLDVTVTILSGNRAPAFAVESESAAVMQDEALEGQWSAYDPDAGDVLVFSKESGPSWLVIEPSGAMHGVPANEDVGTHVVVIRVTDHEGLYDELALTVEVANVNDAPVFMSPSLALGDATQDVTYMQMLSGAASDADAGDELSYSKISGPEWVSIAADGTVTGVPGKGDVGISEVVVRATDKSGAFGEALLWIVVVNVNDPPVFLAPILALPEAAEDEEYAVALANHVVDPDPGESLSFELVSGPPWLGIANDGSLQGKPPGSQVGTNLARVRVTDAAGLSAEATLVIEVVNVNDAPLFLHNPVQRSAGEEELPYEGTTLDGEAMDEDLGDTLSFSKIEGPEWLEVASDGSLSGTPPAGSAGLQVFVIRVSDAAGAYAEAGLLIDVTGPDLPLPWSDSQIGSGEVTGSSVHGNGEFDVSGAGELAGRSDSFQFVWQPLGGNGSITARVASVSASGSLSRAGVMIRDTLASNSRHVFLGVTEEGGFRWIRRTGFNGNTSTNSSGSAAFPNAWVRLTRNGSVITAYKSMDGEAWTPIGSLTADFPETCYFGLAVASGSQSLLHQAHFSNVSIAP</sequence>
<dbReference type="CDD" id="cd11304">
    <property type="entry name" value="Cadherin_repeat"/>
    <property type="match status" value="4"/>
</dbReference>
<dbReference type="InterPro" id="IPR002126">
    <property type="entry name" value="Cadherin-like_dom"/>
</dbReference>
<dbReference type="EMBL" id="CP051774">
    <property type="protein sequence ID" value="QJE98937.1"/>
    <property type="molecule type" value="Genomic_DNA"/>
</dbReference>
<gene>
    <name evidence="5" type="ORF">HHL09_25210</name>
</gene>
<proteinExistence type="predicted"/>
<evidence type="ECO:0000256" key="2">
    <source>
        <dbReference type="ARBA" id="ARBA00022989"/>
    </source>
</evidence>
<dbReference type="Pfam" id="PF00028">
    <property type="entry name" value="Cadherin"/>
    <property type="match status" value="2"/>
</dbReference>
<keyword evidence="2" id="KW-0472">Membrane</keyword>
<dbReference type="SMART" id="SM00112">
    <property type="entry name" value="CA"/>
    <property type="match status" value="6"/>
</dbReference>
<dbReference type="SUPFAM" id="SSF49899">
    <property type="entry name" value="Concanavalin A-like lectins/glucanases"/>
    <property type="match status" value="1"/>
</dbReference>
<dbReference type="GO" id="GO:0007156">
    <property type="term" value="P:homophilic cell adhesion via plasma membrane adhesion molecules"/>
    <property type="evidence" value="ECO:0007669"/>
    <property type="project" value="InterPro"/>
</dbReference>
<dbReference type="Proteomes" id="UP000501812">
    <property type="component" value="Chromosome"/>
</dbReference>
<dbReference type="GO" id="GO:0008237">
    <property type="term" value="F:metallopeptidase activity"/>
    <property type="evidence" value="ECO:0007669"/>
    <property type="project" value="InterPro"/>
</dbReference>
<dbReference type="Pfam" id="PF07691">
    <property type="entry name" value="PA14"/>
    <property type="match status" value="1"/>
</dbReference>
<dbReference type="InterPro" id="IPR015919">
    <property type="entry name" value="Cadherin-like_sf"/>
</dbReference>
<dbReference type="InterPro" id="IPR006644">
    <property type="entry name" value="Cadg"/>
</dbReference>
<feature type="domain" description="Cadherin" evidence="3">
    <location>
        <begin position="1189"/>
        <end position="1284"/>
    </location>
</feature>
<dbReference type="SMART" id="SM00736">
    <property type="entry name" value="CADG"/>
    <property type="match status" value="3"/>
</dbReference>
<dbReference type="Gene3D" id="2.60.120.1560">
    <property type="match status" value="1"/>
</dbReference>
<dbReference type="GO" id="GO:0005886">
    <property type="term" value="C:plasma membrane"/>
    <property type="evidence" value="ECO:0007669"/>
    <property type="project" value="UniProtKB-SubCell"/>
</dbReference>
<keyword evidence="1" id="KW-0812">Transmembrane</keyword>
<dbReference type="Gene3D" id="2.60.40.10">
    <property type="entry name" value="Immunoglobulins"/>
    <property type="match status" value="4"/>
</dbReference>
<evidence type="ECO:0000313" key="6">
    <source>
        <dbReference type="Proteomes" id="UP000501812"/>
    </source>
</evidence>
<keyword evidence="6" id="KW-1185">Reference proteome</keyword>
<keyword evidence="2" id="KW-1133">Transmembrane helix</keyword>
<evidence type="ECO:0000313" key="5">
    <source>
        <dbReference type="EMBL" id="QJE98937.1"/>
    </source>
</evidence>
<dbReference type="KEGG" id="luo:HHL09_25210"/>
<feature type="domain" description="PA14" evidence="4">
    <location>
        <begin position="1010"/>
        <end position="1167"/>
    </location>
</feature>
<dbReference type="PROSITE" id="PS50268">
    <property type="entry name" value="CADHERIN_2"/>
    <property type="match status" value="4"/>
</dbReference>
<dbReference type="InterPro" id="IPR024079">
    <property type="entry name" value="MetalloPept_cat_dom_sf"/>
</dbReference>
<evidence type="ECO:0000259" key="4">
    <source>
        <dbReference type="PROSITE" id="PS51820"/>
    </source>
</evidence>
<dbReference type="PANTHER" id="PTHR24026">
    <property type="entry name" value="FAT ATYPICAL CADHERIN-RELATED"/>
    <property type="match status" value="1"/>
</dbReference>
<protein>
    <submittedName>
        <fullName evidence="5">Uncharacterized protein</fullName>
    </submittedName>
</protein>
<dbReference type="Pfam" id="PF17963">
    <property type="entry name" value="Big_9"/>
    <property type="match status" value="2"/>
</dbReference>
<dbReference type="SUPFAM" id="SSF49313">
    <property type="entry name" value="Cadherin-like"/>
    <property type="match status" value="8"/>
</dbReference>
<dbReference type="PRINTS" id="PR00205">
    <property type="entry name" value="CADHERIN"/>
</dbReference>
<name>A0A858RPJ3_9BACT</name>
<dbReference type="PROSITE" id="PS51820">
    <property type="entry name" value="PA14"/>
    <property type="match status" value="2"/>
</dbReference>
<dbReference type="SUPFAM" id="SSF55486">
    <property type="entry name" value="Metalloproteases ('zincins'), catalytic domain"/>
    <property type="match status" value="1"/>
</dbReference>
<dbReference type="Gene3D" id="2.60.120.380">
    <property type="match status" value="1"/>
</dbReference>
<dbReference type="Gene3D" id="2.60.120.200">
    <property type="match status" value="1"/>
</dbReference>
<dbReference type="GO" id="GO:0005509">
    <property type="term" value="F:calcium ion binding"/>
    <property type="evidence" value="ECO:0007669"/>
    <property type="project" value="InterPro"/>
</dbReference>
<dbReference type="InterPro" id="IPR011658">
    <property type="entry name" value="PA14_dom"/>
</dbReference>
<accession>A0A858RPJ3</accession>
<organism evidence="5 6">
    <name type="scientific">Luteolibacter luteus</name>
    <dbReference type="NCBI Taxonomy" id="2728835"/>
    <lineage>
        <taxon>Bacteria</taxon>
        <taxon>Pseudomonadati</taxon>
        <taxon>Verrucomicrobiota</taxon>
        <taxon>Verrucomicrobiia</taxon>
        <taxon>Verrucomicrobiales</taxon>
        <taxon>Verrucomicrobiaceae</taxon>
        <taxon>Luteolibacter</taxon>
    </lineage>
</organism>
<feature type="domain" description="Cadherin" evidence="3">
    <location>
        <begin position="916"/>
        <end position="1013"/>
    </location>
</feature>
<dbReference type="SUPFAM" id="SSF56988">
    <property type="entry name" value="Anthrax protective antigen"/>
    <property type="match status" value="2"/>
</dbReference>
<dbReference type="Gene3D" id="3.40.390.10">
    <property type="entry name" value="Collagenase (Catalytic Domain)"/>
    <property type="match status" value="1"/>
</dbReference>
<evidence type="ECO:0000259" key="3">
    <source>
        <dbReference type="PROSITE" id="PS50268"/>
    </source>
</evidence>
<dbReference type="SMART" id="SM00758">
    <property type="entry name" value="PA14"/>
    <property type="match status" value="2"/>
</dbReference>
<dbReference type="InterPro" id="IPR013783">
    <property type="entry name" value="Ig-like_fold"/>
</dbReference>
<dbReference type="PANTHER" id="PTHR24026:SF126">
    <property type="entry name" value="PROTOCADHERIN FAT 4"/>
    <property type="match status" value="1"/>
</dbReference>
<dbReference type="Pfam" id="PF05345">
    <property type="entry name" value="He_PIG"/>
    <property type="match status" value="3"/>
</dbReference>
<feature type="domain" description="Cadherin" evidence="3">
    <location>
        <begin position="643"/>
        <end position="746"/>
    </location>
</feature>
<dbReference type="InterPro" id="IPR013320">
    <property type="entry name" value="ConA-like_dom_sf"/>
</dbReference>
<reference evidence="5 6" key="1">
    <citation type="submission" date="2020-04" db="EMBL/GenBank/DDBJ databases">
        <title>Luteolibacter sp. G-1-1-1 isolated from soil.</title>
        <authorList>
            <person name="Dahal R.H."/>
        </authorList>
    </citation>
    <scope>NUCLEOTIDE SEQUENCE [LARGE SCALE GENOMIC DNA]</scope>
    <source>
        <strain evidence="5 6">G-1-1-1</strain>
    </source>
</reference>
<dbReference type="Gene3D" id="2.60.40.60">
    <property type="entry name" value="Cadherins"/>
    <property type="match status" value="4"/>
</dbReference>
<feature type="domain" description="PA14" evidence="4">
    <location>
        <begin position="742"/>
        <end position="898"/>
    </location>
</feature>
<feature type="domain" description="Cadherin" evidence="3">
    <location>
        <begin position="534"/>
        <end position="644"/>
    </location>
</feature>